<comment type="caution">
    <text evidence="2">The sequence shown here is derived from an EMBL/GenBank/DDBJ whole genome shotgun (WGS) entry which is preliminary data.</text>
</comment>
<proteinExistence type="predicted"/>
<feature type="chain" id="PRO_5014317725" evidence="1">
    <location>
        <begin position="28"/>
        <end position="228"/>
    </location>
</feature>
<accession>A0A2K2FQ61</accession>
<dbReference type="Proteomes" id="UP000236151">
    <property type="component" value="Unassembled WGS sequence"/>
</dbReference>
<gene>
    <name evidence="2" type="ORF">CDQ84_03305</name>
</gene>
<keyword evidence="3" id="KW-1185">Reference proteome</keyword>
<name>A0A2K2FQ61_9CLOT</name>
<dbReference type="AlphaFoldDB" id="A0A2K2FQ61"/>
<sequence length="228" mass="25785">MLSIRKKILSYTLAIAMIFSIATTVFAAPDNATLDKKELYEQYRAAVEEAKEKYNARIELKPFEEFDFSTAAPIDEFKATLKALGESKWHNPEPKLNSSNAMTAEEYAKKLEKINSREISPMAYQTVTKSDYVTVGTKSVKIDITAKVETYYSDFHDRQLISSQSYVSSIKSATSGYTWYSNFIDDSIIDGGRTYYVAAQGYVEYSGMTWYDLRASVEFYCSAVGKIS</sequence>
<dbReference type="EMBL" id="NIOJ01000005">
    <property type="protein sequence ID" value="PNU00923.1"/>
    <property type="molecule type" value="Genomic_DNA"/>
</dbReference>
<evidence type="ECO:0000313" key="2">
    <source>
        <dbReference type="EMBL" id="PNU00923.1"/>
    </source>
</evidence>
<protein>
    <submittedName>
        <fullName evidence="2">Uncharacterized protein</fullName>
    </submittedName>
</protein>
<organism evidence="2 3">
    <name type="scientific">Clostridium thermosuccinogenes</name>
    <dbReference type="NCBI Taxonomy" id="84032"/>
    <lineage>
        <taxon>Bacteria</taxon>
        <taxon>Bacillati</taxon>
        <taxon>Bacillota</taxon>
        <taxon>Clostridia</taxon>
        <taxon>Eubacteriales</taxon>
        <taxon>Clostridiaceae</taxon>
        <taxon>Clostridium</taxon>
    </lineage>
</organism>
<keyword evidence="1" id="KW-0732">Signal</keyword>
<evidence type="ECO:0000256" key="1">
    <source>
        <dbReference type="SAM" id="SignalP"/>
    </source>
</evidence>
<dbReference type="OrthoDB" id="2085574at2"/>
<dbReference type="KEGG" id="cthd:CDO33_01075"/>
<feature type="signal peptide" evidence="1">
    <location>
        <begin position="1"/>
        <end position="27"/>
    </location>
</feature>
<dbReference type="RefSeq" id="WP_103080305.1">
    <property type="nucleotide sequence ID" value="NZ_CP021850.1"/>
</dbReference>
<evidence type="ECO:0000313" key="3">
    <source>
        <dbReference type="Proteomes" id="UP000236151"/>
    </source>
</evidence>
<reference evidence="3" key="1">
    <citation type="submission" date="2017-06" db="EMBL/GenBank/DDBJ databases">
        <title>Investigating the central metabolism of Clostridium thermosuccinogenes.</title>
        <authorList>
            <person name="Koendjbiharie J.G."/>
            <person name="Van Kranenburg R."/>
            <person name="Vriesendorp B."/>
        </authorList>
    </citation>
    <scope>NUCLEOTIDE SEQUENCE [LARGE SCALE GENOMIC DNA]</scope>
    <source>
        <strain evidence="3">DSM 5806</strain>
    </source>
</reference>